<reference evidence="1" key="1">
    <citation type="journal article" date="2018" name="Genome Biol.">
        <title>SKESA: strategic k-mer extension for scrupulous assemblies.</title>
        <authorList>
            <person name="Souvorov A."/>
            <person name="Agarwala R."/>
            <person name="Lipman D.J."/>
        </authorList>
    </citation>
    <scope>NUCLEOTIDE SEQUENCE</scope>
    <source>
        <strain evidence="1">C25</strain>
    </source>
</reference>
<reference evidence="1" key="2">
    <citation type="submission" date="2020-07" db="EMBL/GenBank/DDBJ databases">
        <authorList>
            <consortium name="NCBI Pathogen Detection Project"/>
        </authorList>
    </citation>
    <scope>NUCLEOTIDE SEQUENCE</scope>
    <source>
        <strain evidence="1">C25</strain>
    </source>
</reference>
<dbReference type="EMBL" id="JAENRE010000001">
    <property type="protein sequence ID" value="MBO3415247.1"/>
    <property type="molecule type" value="Genomic_DNA"/>
</dbReference>
<evidence type="ECO:0000313" key="1">
    <source>
        <dbReference type="EMBL" id="HAT4296738.1"/>
    </source>
</evidence>
<comment type="caution">
    <text evidence="1">The sequence shown here is derived from an EMBL/GenBank/DDBJ whole genome shotgun (WGS) entry which is preliminary data.</text>
</comment>
<name>A0AAN5N710_CLOPF</name>
<sequence length="221" mass="25739">MKPILFNTQMVRAILDGKKTCTRRIIKGVPTSYDPLGYVLYPTDDKNLGNLVFGKKSFAKVHYARPPYKVGDVLYVRETWCKTKEDLAPDNNFDLGDCKYIFKVDDNGENHPFIEGLVKRWRPSIHMPKEAARIFLRVTSIRDERLKDITDEGCYKEGISGTSFYDEVERIQVAGIGLNGYSLERAAFSLLWSSTVREEKYFWEYNPWVWVIEFERIEKGE</sequence>
<evidence type="ECO:0000313" key="3">
    <source>
        <dbReference type="Proteomes" id="UP000668358"/>
    </source>
</evidence>
<reference evidence="2 3" key="3">
    <citation type="submission" date="2020-12" db="EMBL/GenBank/DDBJ databases">
        <title>Comparative genomics of Clostridium perfringens reveals patterns of host-associated phylogenetic clades and virulence factors.</title>
        <authorList>
            <person name="Smith A.H."/>
            <person name="Geier R."/>
        </authorList>
    </citation>
    <scope>NUCLEOTIDE SEQUENCE [LARGE SCALE GENOMIC DNA]</scope>
    <source>
        <strain evidence="2 3">CHD15829P</strain>
    </source>
</reference>
<organism evidence="1 4">
    <name type="scientific">Clostridium perfringens</name>
    <dbReference type="NCBI Taxonomy" id="1502"/>
    <lineage>
        <taxon>Bacteria</taxon>
        <taxon>Bacillati</taxon>
        <taxon>Bacillota</taxon>
        <taxon>Clostridia</taxon>
        <taxon>Eubacteriales</taxon>
        <taxon>Clostridiaceae</taxon>
        <taxon>Clostridium</taxon>
    </lineage>
</organism>
<dbReference type="RefSeq" id="WP_057231040.1">
    <property type="nucleotide sequence ID" value="NZ_CATNXT010000001.1"/>
</dbReference>
<proteinExistence type="predicted"/>
<gene>
    <name evidence="1" type="ORF">I9063_000027</name>
    <name evidence="2" type="ORF">JJB78_01740</name>
</gene>
<dbReference type="Proteomes" id="UP000668358">
    <property type="component" value="Unassembled WGS sequence"/>
</dbReference>
<accession>A0AAN5N710</accession>
<dbReference type="EMBL" id="DACTBT010000001">
    <property type="protein sequence ID" value="HAT4296738.1"/>
    <property type="molecule type" value="Genomic_DNA"/>
</dbReference>
<evidence type="ECO:0000313" key="4">
    <source>
        <dbReference type="Proteomes" id="UP000855421"/>
    </source>
</evidence>
<dbReference type="AlphaFoldDB" id="A0AAN5N710"/>
<protein>
    <submittedName>
        <fullName evidence="1">Uncharacterized protein</fullName>
    </submittedName>
</protein>
<evidence type="ECO:0000313" key="2">
    <source>
        <dbReference type="EMBL" id="MBO3415247.1"/>
    </source>
</evidence>
<dbReference type="Proteomes" id="UP000855421">
    <property type="component" value="Unassembled WGS sequence"/>
</dbReference>